<dbReference type="SUPFAM" id="SSF50129">
    <property type="entry name" value="GroES-like"/>
    <property type="match status" value="1"/>
</dbReference>
<dbReference type="RefSeq" id="WP_152216311.1">
    <property type="nucleotide sequence ID" value="NZ_WESC01000008.1"/>
</dbReference>
<accession>A0A6N6VML4</accession>
<dbReference type="PANTHER" id="PTHR43677">
    <property type="entry name" value="SHORT-CHAIN DEHYDROGENASE/REDUCTASE"/>
    <property type="match status" value="1"/>
</dbReference>
<dbReference type="NCBIfam" id="TIGR02823">
    <property type="entry name" value="oxido_YhdH"/>
    <property type="match status" value="1"/>
</dbReference>
<evidence type="ECO:0000313" key="3">
    <source>
        <dbReference type="Proteomes" id="UP000468901"/>
    </source>
</evidence>
<comment type="caution">
    <text evidence="2">The sequence shown here is derived from an EMBL/GenBank/DDBJ whole genome shotgun (WGS) entry which is preliminary data.</text>
</comment>
<evidence type="ECO:0000313" key="2">
    <source>
        <dbReference type="EMBL" id="KAB7739931.1"/>
    </source>
</evidence>
<dbReference type="SMART" id="SM00829">
    <property type="entry name" value="PKS_ER"/>
    <property type="match status" value="1"/>
</dbReference>
<evidence type="ECO:0000259" key="1">
    <source>
        <dbReference type="SMART" id="SM00829"/>
    </source>
</evidence>
<organism evidence="2 3">
    <name type="scientific">Parvibaculum sedimenti</name>
    <dbReference type="NCBI Taxonomy" id="2608632"/>
    <lineage>
        <taxon>Bacteria</taxon>
        <taxon>Pseudomonadati</taxon>
        <taxon>Pseudomonadota</taxon>
        <taxon>Alphaproteobacteria</taxon>
        <taxon>Hyphomicrobiales</taxon>
        <taxon>Parvibaculaceae</taxon>
        <taxon>Parvibaculum</taxon>
    </lineage>
</organism>
<dbReference type="AlphaFoldDB" id="A0A6N6VML4"/>
<dbReference type="GO" id="GO:0043958">
    <property type="term" value="F:acryloyl-CoA reductase (NADH) activity"/>
    <property type="evidence" value="ECO:0007669"/>
    <property type="project" value="UniProtKB-EC"/>
</dbReference>
<dbReference type="EC" id="1.3.1.95" evidence="2"/>
<feature type="domain" description="Enoyl reductase (ER)" evidence="1">
    <location>
        <begin position="16"/>
        <end position="326"/>
    </location>
</feature>
<dbReference type="SUPFAM" id="SSF51735">
    <property type="entry name" value="NAD(P)-binding Rossmann-fold domains"/>
    <property type="match status" value="1"/>
</dbReference>
<gene>
    <name evidence="2" type="ORF">F2P47_10515</name>
</gene>
<sequence length="330" mass="33993">MSETFHAIRVSKSDAGQKTDFVDITLADLMEGDVTVAVDYSTVNYKDGLALTGSAPIIRSFPLIPGIDFAGTVETSSHAGFKPGDKVVLNGYGVGEGHHGGYAQKARVKGDWLVKLPANISTAHAMAIGTAGYTAMLCVLALEHEGVTPDKGDVLVTGAAGGVGSVAIALLAKLGYRVIASTGRASEAAYLKGLGAADIIDRNELSAPGRPLGKERWAGAVDAVGSHTLANVLSMTRYGGAVAACGLAQGLDLPASVAPFILRGITLCGIDSVMAPMKKREAAWARLAKDLDLGKLDAMTSRATLKDVPQLGTDILAGKVRGRVVVDVNA</sequence>
<dbReference type="InterPro" id="IPR013149">
    <property type="entry name" value="ADH-like_C"/>
</dbReference>
<proteinExistence type="predicted"/>
<dbReference type="InterPro" id="IPR014188">
    <property type="entry name" value="Acrylyl-CoA_reductase_AcuI"/>
</dbReference>
<dbReference type="InterPro" id="IPR051397">
    <property type="entry name" value="Zn-ADH-like_protein"/>
</dbReference>
<keyword evidence="3" id="KW-1185">Reference proteome</keyword>
<name>A0A6N6VML4_9HYPH</name>
<dbReference type="Pfam" id="PF08240">
    <property type="entry name" value="ADH_N"/>
    <property type="match status" value="1"/>
</dbReference>
<dbReference type="InterPro" id="IPR020843">
    <property type="entry name" value="ER"/>
</dbReference>
<reference evidence="2 3" key="1">
    <citation type="submission" date="2019-09" db="EMBL/GenBank/DDBJ databases">
        <title>Parvibaculum sedimenti sp. nov., isolated from sediment.</title>
        <authorList>
            <person name="Wang Y."/>
        </authorList>
    </citation>
    <scope>NUCLEOTIDE SEQUENCE [LARGE SCALE GENOMIC DNA]</scope>
    <source>
        <strain evidence="2 3">HXT-9</strain>
    </source>
</reference>
<dbReference type="EMBL" id="WESC01000008">
    <property type="protein sequence ID" value="KAB7739931.1"/>
    <property type="molecule type" value="Genomic_DNA"/>
</dbReference>
<dbReference type="InterPro" id="IPR013154">
    <property type="entry name" value="ADH-like_N"/>
</dbReference>
<dbReference type="Proteomes" id="UP000468901">
    <property type="component" value="Unassembled WGS sequence"/>
</dbReference>
<keyword evidence="2" id="KW-0560">Oxidoreductase</keyword>
<protein>
    <submittedName>
        <fullName evidence="2">Acryloyl-CoA reductase</fullName>
        <ecNumber evidence="2">1.3.1.95</ecNumber>
    </submittedName>
</protein>
<dbReference type="InterPro" id="IPR036291">
    <property type="entry name" value="NAD(P)-bd_dom_sf"/>
</dbReference>
<dbReference type="Pfam" id="PF00107">
    <property type="entry name" value="ADH_zinc_N"/>
    <property type="match status" value="1"/>
</dbReference>
<dbReference type="CDD" id="cd08288">
    <property type="entry name" value="MDR_yhdh"/>
    <property type="match status" value="1"/>
</dbReference>
<dbReference type="GO" id="GO:0043957">
    <property type="term" value="F:acryloyl-CoA reductase (NADPH) activity"/>
    <property type="evidence" value="ECO:0007669"/>
    <property type="project" value="TreeGrafter"/>
</dbReference>
<dbReference type="Gene3D" id="3.40.50.720">
    <property type="entry name" value="NAD(P)-binding Rossmann-like Domain"/>
    <property type="match status" value="1"/>
</dbReference>
<dbReference type="Gene3D" id="3.90.180.10">
    <property type="entry name" value="Medium-chain alcohol dehydrogenases, catalytic domain"/>
    <property type="match status" value="1"/>
</dbReference>
<dbReference type="PANTHER" id="PTHR43677:SF1">
    <property type="entry name" value="ACRYLYL-COA REDUCTASE ACUI-RELATED"/>
    <property type="match status" value="1"/>
</dbReference>
<dbReference type="InterPro" id="IPR011032">
    <property type="entry name" value="GroES-like_sf"/>
</dbReference>